<dbReference type="InterPro" id="IPR052472">
    <property type="entry name" value="MORN3"/>
</dbReference>
<dbReference type="RefSeq" id="XP_027431472.1">
    <property type="nucleotide sequence ID" value="XM_027575671.2"/>
</dbReference>
<dbReference type="Pfam" id="PF02493">
    <property type="entry name" value="MORN"/>
    <property type="match status" value="6"/>
</dbReference>
<evidence type="ECO:0000256" key="7">
    <source>
        <dbReference type="SAM" id="MobiDB-lite"/>
    </source>
</evidence>
<name>A0A6J2BMU1_ZALCA</name>
<reference evidence="9 10" key="1">
    <citation type="submission" date="2025-04" db="UniProtKB">
        <authorList>
            <consortium name="RefSeq"/>
        </authorList>
    </citation>
    <scope>IDENTIFICATION</scope>
    <source>
        <tissue evidence="9 10">Blood</tissue>
    </source>
</reference>
<keyword evidence="8" id="KW-1185">Reference proteome</keyword>
<comment type="function">
    <text evidence="5">Assembles a suppression complex (suppresome) by tethering SIRT1 and MDM2 to regulate composite modifications of p53/TP53. Confers both deacetylation-mediated functional inactivation, by SIRT1, and ubiquitination-dependent degradation, by MDM2, of p53/TP53, promoting a proliferative and cell survival behaviors. May play a role in the regulation of spermatogenesis.</text>
</comment>
<evidence type="ECO:0000256" key="3">
    <source>
        <dbReference type="ARBA" id="ARBA00023329"/>
    </source>
</evidence>
<accession>A0A6J2BMU1</accession>
<dbReference type="FunFam" id="2.20.110.10:FF:000026">
    <property type="entry name" value="MORN repeat containing 3"/>
    <property type="match status" value="1"/>
</dbReference>
<dbReference type="PANTHER" id="PTHR46511">
    <property type="entry name" value="MORN REPEAT-CONTAINING PROTEIN 3"/>
    <property type="match status" value="1"/>
</dbReference>
<organism evidence="8 14">
    <name type="scientific">Zalophus californianus</name>
    <name type="common">California sealion</name>
    <dbReference type="NCBI Taxonomy" id="9704"/>
    <lineage>
        <taxon>Eukaryota</taxon>
        <taxon>Metazoa</taxon>
        <taxon>Chordata</taxon>
        <taxon>Craniata</taxon>
        <taxon>Vertebrata</taxon>
        <taxon>Euteleostomi</taxon>
        <taxon>Mammalia</taxon>
        <taxon>Eutheria</taxon>
        <taxon>Laurasiatheria</taxon>
        <taxon>Carnivora</taxon>
        <taxon>Caniformia</taxon>
        <taxon>Pinnipedia</taxon>
        <taxon>Otariidae</taxon>
        <taxon>Zalophus</taxon>
    </lineage>
</organism>
<evidence type="ECO:0000256" key="5">
    <source>
        <dbReference type="ARBA" id="ARBA00045851"/>
    </source>
</evidence>
<dbReference type="RefSeq" id="XP_027431470.1">
    <property type="nucleotide sequence ID" value="XM_027575669.2"/>
</dbReference>
<dbReference type="Proteomes" id="UP000515165">
    <property type="component" value="Chromosome 14"/>
</dbReference>
<dbReference type="GO" id="GO:0001669">
    <property type="term" value="C:acrosomal vesicle"/>
    <property type="evidence" value="ECO:0007669"/>
    <property type="project" value="UniProtKB-SubCell"/>
</dbReference>
<evidence type="ECO:0000313" key="13">
    <source>
        <dbReference type="RefSeq" id="XP_027431471.1"/>
    </source>
</evidence>
<dbReference type="CTD" id="283385"/>
<dbReference type="AlphaFoldDB" id="A0A6J2BMU1"/>
<evidence type="ECO:0000256" key="6">
    <source>
        <dbReference type="ARBA" id="ARBA00064493"/>
    </source>
</evidence>
<comment type="subcellular location">
    <subcellularLocation>
        <location evidence="1">Cytoplasmic vesicle</location>
        <location evidence="1">Secretory vesicle</location>
        <location evidence="1">Acrosome</location>
    </subcellularLocation>
</comment>
<evidence type="ECO:0000313" key="8">
    <source>
        <dbReference type="Proteomes" id="UP000515165"/>
    </source>
</evidence>
<evidence type="ECO:0000313" key="14">
    <source>
        <dbReference type="RefSeq" id="XP_027431472.1"/>
    </source>
</evidence>
<feature type="region of interest" description="Disordered" evidence="7">
    <location>
        <begin position="283"/>
        <end position="312"/>
    </location>
</feature>
<dbReference type="OrthoDB" id="270720at2759"/>
<dbReference type="RefSeq" id="XP_027431466.1">
    <property type="nucleotide sequence ID" value="XM_027575665.2"/>
</dbReference>
<feature type="compositionally biased region" description="Pro residues" evidence="7">
    <location>
        <begin position="251"/>
        <end position="267"/>
    </location>
</feature>
<feature type="region of interest" description="Disordered" evidence="7">
    <location>
        <begin position="219"/>
        <end position="270"/>
    </location>
</feature>
<evidence type="ECO:0000256" key="2">
    <source>
        <dbReference type="ARBA" id="ARBA00022737"/>
    </source>
</evidence>
<dbReference type="GeneID" id="113912498"/>
<keyword evidence="2" id="KW-0677">Repeat</keyword>
<protein>
    <recommendedName>
        <fullName evidence="4">MORN repeat-containing protein 3</fullName>
    </recommendedName>
</protein>
<dbReference type="InterPro" id="IPR003409">
    <property type="entry name" value="MORN"/>
</dbReference>
<evidence type="ECO:0000313" key="10">
    <source>
        <dbReference type="RefSeq" id="XP_027431468.1"/>
    </source>
</evidence>
<dbReference type="RefSeq" id="XP_027431469.1">
    <property type="nucleotide sequence ID" value="XM_027575668.2"/>
</dbReference>
<dbReference type="SMART" id="SM00698">
    <property type="entry name" value="MORN"/>
    <property type="match status" value="6"/>
</dbReference>
<keyword evidence="3" id="KW-0968">Cytoplasmic vesicle</keyword>
<dbReference type="RefSeq" id="XP_027431468.1">
    <property type="nucleotide sequence ID" value="XM_027575667.2"/>
</dbReference>
<dbReference type="Gene3D" id="2.20.110.10">
    <property type="entry name" value="Histone H3 K4-specific methyltransferase SET7/9 N-terminal domain"/>
    <property type="match status" value="3"/>
</dbReference>
<dbReference type="PANTHER" id="PTHR46511:SF1">
    <property type="entry name" value="MORN REPEAT-CONTAINING PROTEIN 3"/>
    <property type="match status" value="1"/>
</dbReference>
<proteinExistence type="predicted"/>
<dbReference type="SUPFAM" id="SSF82185">
    <property type="entry name" value="Histone H3 K4-specific methyltransferase SET7/9 N-terminal domain"/>
    <property type="match status" value="2"/>
</dbReference>
<evidence type="ECO:0000256" key="4">
    <source>
        <dbReference type="ARBA" id="ARBA00039854"/>
    </source>
</evidence>
<dbReference type="RefSeq" id="XP_027431471.1">
    <property type="nucleotide sequence ID" value="XM_027575670.2"/>
</dbReference>
<comment type="subunit">
    <text evidence="6">Interacts with MEIG1. Interacts with TP53, MDM2 and SIRT1; the interactions mediate post-transcriptional modifications of TP53 by MDM2 and SIRT1.</text>
</comment>
<evidence type="ECO:0000256" key="1">
    <source>
        <dbReference type="ARBA" id="ARBA00004218"/>
    </source>
</evidence>
<sequence length="344" mass="38560">MPISKCLQKSEPLWKGWDRKAQKNGLRHQVYAVSDDCYVGEWKDNMKHASGLPCLQCRPIRVSSGKGTQIWKKKGAIYEGDWKFGKRDGYGTLSFPDQEMGKPRKVYSGWWKDDKKSGYGIQFFGPKEYYEGEWCGNQRSGWGRMYYSNGDIYEGQWLNNKPHGEGMLRQKNGNRYEGCWRRGMKNGSGRFFHLDHGQLFEGFWVDDVAKCGTMIDFGRDEAPEPTQFPIPKVGSTQQSPVATPERQNTAPPQPHPAWPGPAQPSPAQPGNRQVLFSVRASPRRLAAAHKADSTSKVGSTPKAGSPGLPCSSIQPLTASLQIKILDPDGVLEEALAMFKKTEED</sequence>
<dbReference type="KEGG" id="zca:113912498"/>
<gene>
    <name evidence="9 10 11 12 13 14" type="primary">MORN3</name>
</gene>
<feature type="compositionally biased region" description="Polar residues" evidence="7">
    <location>
        <begin position="234"/>
        <end position="249"/>
    </location>
</feature>
<evidence type="ECO:0000313" key="9">
    <source>
        <dbReference type="RefSeq" id="XP_027431466.1"/>
    </source>
</evidence>
<evidence type="ECO:0000313" key="11">
    <source>
        <dbReference type="RefSeq" id="XP_027431469.1"/>
    </source>
</evidence>
<evidence type="ECO:0000313" key="12">
    <source>
        <dbReference type="RefSeq" id="XP_027431470.1"/>
    </source>
</evidence>